<dbReference type="GO" id="GO:0004029">
    <property type="term" value="F:aldehyde dehydrogenase (NAD+) activity"/>
    <property type="evidence" value="ECO:0007669"/>
    <property type="project" value="TreeGrafter"/>
</dbReference>
<gene>
    <name evidence="2" type="ORF">ENJ51_02675</name>
</gene>
<evidence type="ECO:0000259" key="1">
    <source>
        <dbReference type="Pfam" id="PF01370"/>
    </source>
</evidence>
<organism evidence="2">
    <name type="scientific">Leucothrix mucor</name>
    <dbReference type="NCBI Taxonomy" id="45248"/>
    <lineage>
        <taxon>Bacteria</taxon>
        <taxon>Pseudomonadati</taxon>
        <taxon>Pseudomonadota</taxon>
        <taxon>Gammaproteobacteria</taxon>
        <taxon>Thiotrichales</taxon>
        <taxon>Thiotrichaceae</taxon>
        <taxon>Leucothrix</taxon>
    </lineage>
</organism>
<dbReference type="InterPro" id="IPR001509">
    <property type="entry name" value="Epimerase_deHydtase"/>
</dbReference>
<dbReference type="InterPro" id="IPR036291">
    <property type="entry name" value="NAD(P)-bd_dom_sf"/>
</dbReference>
<dbReference type="PANTHER" id="PTHR48079">
    <property type="entry name" value="PROTEIN YEEZ"/>
    <property type="match status" value="1"/>
</dbReference>
<dbReference type="SUPFAM" id="SSF51735">
    <property type="entry name" value="NAD(P)-binding Rossmann-fold domains"/>
    <property type="match status" value="1"/>
</dbReference>
<feature type="domain" description="NAD-dependent epimerase/dehydratase" evidence="1">
    <location>
        <begin position="11"/>
        <end position="217"/>
    </location>
</feature>
<sequence length="292" mass="32688">MTNKRWIIGCGDIGRRVVNLYKKQANKSLINIYALVNSQASKERCDALGIHSVALDLDDKNAVVNLGNQLQDSQLFYFAPPPQNGVEDTRLQNFLSSLSAQPKRIVLISTTGVYGDSKGEWIDESYPIKPQAERAQRRLSAEKALQAWAQTYQRETIILRVAGIYATDRLPLARLKKGLPVVKQEEAGWTNRIHADDLAMVCKLAMESNRSDEVYNVTDGHPSSMTAYFNQVADYAQLPRPPQISMQQAELALSAGMLSYLRESRRISNQKMLDDLSVELVYPSLKQGLSLS</sequence>
<dbReference type="Proteomes" id="UP000885750">
    <property type="component" value="Unassembled WGS sequence"/>
</dbReference>
<dbReference type="Pfam" id="PF01370">
    <property type="entry name" value="Epimerase"/>
    <property type="match status" value="1"/>
</dbReference>
<name>A0A7V2T175_LEUMU</name>
<dbReference type="InterPro" id="IPR051783">
    <property type="entry name" value="NAD(P)-dependent_oxidoreduct"/>
</dbReference>
<evidence type="ECO:0000313" key="2">
    <source>
        <dbReference type="EMBL" id="HFC91698.1"/>
    </source>
</evidence>
<dbReference type="GO" id="GO:0005737">
    <property type="term" value="C:cytoplasm"/>
    <property type="evidence" value="ECO:0007669"/>
    <property type="project" value="TreeGrafter"/>
</dbReference>
<dbReference type="EMBL" id="DRMS01000110">
    <property type="protein sequence ID" value="HFC91698.1"/>
    <property type="molecule type" value="Genomic_DNA"/>
</dbReference>
<dbReference type="Gene3D" id="3.40.50.720">
    <property type="entry name" value="NAD(P)-binding Rossmann-like Domain"/>
    <property type="match status" value="1"/>
</dbReference>
<dbReference type="AlphaFoldDB" id="A0A7V2T175"/>
<comment type="caution">
    <text evidence="2">The sequence shown here is derived from an EMBL/GenBank/DDBJ whole genome shotgun (WGS) entry which is preliminary data.</text>
</comment>
<reference evidence="2" key="1">
    <citation type="journal article" date="2020" name="mSystems">
        <title>Genome- and Community-Level Interaction Insights into Carbon Utilization and Element Cycling Functions of Hydrothermarchaeota in Hydrothermal Sediment.</title>
        <authorList>
            <person name="Zhou Z."/>
            <person name="Liu Y."/>
            <person name="Xu W."/>
            <person name="Pan J."/>
            <person name="Luo Z.H."/>
            <person name="Li M."/>
        </authorList>
    </citation>
    <scope>NUCLEOTIDE SEQUENCE [LARGE SCALE GENOMIC DNA]</scope>
    <source>
        <strain evidence="2">HyVt-493</strain>
    </source>
</reference>
<dbReference type="CDD" id="cd05266">
    <property type="entry name" value="SDR_a4"/>
    <property type="match status" value="1"/>
</dbReference>
<dbReference type="PANTHER" id="PTHR48079:SF6">
    <property type="entry name" value="NAD(P)-BINDING DOMAIN-CONTAINING PROTEIN-RELATED"/>
    <property type="match status" value="1"/>
</dbReference>
<accession>A0A7V2T175</accession>
<proteinExistence type="predicted"/>
<protein>
    <submittedName>
        <fullName evidence="2">SDR family oxidoreductase</fullName>
    </submittedName>
</protein>